<accession>A0A0F9M910</accession>
<comment type="caution">
    <text evidence="1">The sequence shown here is derived from an EMBL/GenBank/DDBJ whole genome shotgun (WGS) entry which is preliminary data.</text>
</comment>
<dbReference type="EMBL" id="LAZR01010692">
    <property type="protein sequence ID" value="KKM65627.1"/>
    <property type="molecule type" value="Genomic_DNA"/>
</dbReference>
<dbReference type="AlphaFoldDB" id="A0A0F9M910"/>
<evidence type="ECO:0000313" key="1">
    <source>
        <dbReference type="EMBL" id="KKM65627.1"/>
    </source>
</evidence>
<gene>
    <name evidence="1" type="ORF">LCGC14_1489340</name>
</gene>
<organism evidence="1">
    <name type="scientific">marine sediment metagenome</name>
    <dbReference type="NCBI Taxonomy" id="412755"/>
    <lineage>
        <taxon>unclassified sequences</taxon>
        <taxon>metagenomes</taxon>
        <taxon>ecological metagenomes</taxon>
    </lineage>
</organism>
<name>A0A0F9M910_9ZZZZ</name>
<reference evidence="1" key="1">
    <citation type="journal article" date="2015" name="Nature">
        <title>Complex archaea that bridge the gap between prokaryotes and eukaryotes.</title>
        <authorList>
            <person name="Spang A."/>
            <person name="Saw J.H."/>
            <person name="Jorgensen S.L."/>
            <person name="Zaremba-Niedzwiedzka K."/>
            <person name="Martijn J."/>
            <person name="Lind A.E."/>
            <person name="van Eijk R."/>
            <person name="Schleper C."/>
            <person name="Guy L."/>
            <person name="Ettema T.J."/>
        </authorList>
    </citation>
    <scope>NUCLEOTIDE SEQUENCE</scope>
</reference>
<sequence length="29" mass="3431">MSGEVMDSAEFEVIDLKDFTWVKYGLEKY</sequence>
<proteinExistence type="predicted"/>
<protein>
    <submittedName>
        <fullName evidence="1">Uncharacterized protein</fullName>
    </submittedName>
</protein>